<sequence>MKDLDCISPEELSLLANLIALELSKGKSADELNVLGNLISAVGAIISTIASQKQNLENK</sequence>
<dbReference type="AlphaFoldDB" id="A0A6M0T3Z7"/>
<gene>
    <name evidence="1" type="ORF">EXM42_15305</name>
</gene>
<accession>A0A6M0T3Z7</accession>
<dbReference type="EMBL" id="SGJP01000039">
    <property type="protein sequence ID" value="NFA61700.1"/>
    <property type="molecule type" value="Genomic_DNA"/>
</dbReference>
<name>A0A6M0T3Z7_CLOBO</name>
<reference evidence="1 2" key="1">
    <citation type="submission" date="2019-02" db="EMBL/GenBank/DDBJ databases">
        <title>Genome sequencing of Clostridium botulinum clinical isolates.</title>
        <authorList>
            <person name="Brunt J."/>
            <person name="Van Vliet A.H.M."/>
            <person name="Stringer S.C."/>
            <person name="Grant K.A."/>
            <person name="Carter A.C."/>
            <person name="Peck M.W."/>
        </authorList>
    </citation>
    <scope>NUCLEOTIDE SEQUENCE [LARGE SCALE GENOMIC DNA]</scope>
    <source>
        <strain evidence="1 2">R1125/03</strain>
    </source>
</reference>
<evidence type="ECO:0000313" key="2">
    <source>
        <dbReference type="Proteomes" id="UP000473089"/>
    </source>
</evidence>
<comment type="caution">
    <text evidence="1">The sequence shown here is derived from an EMBL/GenBank/DDBJ whole genome shotgun (WGS) entry which is preliminary data.</text>
</comment>
<organism evidence="1 2">
    <name type="scientific">Clostridium botulinum</name>
    <dbReference type="NCBI Taxonomy" id="1491"/>
    <lineage>
        <taxon>Bacteria</taxon>
        <taxon>Bacillati</taxon>
        <taxon>Bacillota</taxon>
        <taxon>Clostridia</taxon>
        <taxon>Eubacteriales</taxon>
        <taxon>Clostridiaceae</taxon>
        <taxon>Clostridium</taxon>
    </lineage>
</organism>
<protein>
    <submittedName>
        <fullName evidence="1">Uncharacterized protein</fullName>
    </submittedName>
</protein>
<evidence type="ECO:0000313" key="1">
    <source>
        <dbReference type="EMBL" id="NFA61700.1"/>
    </source>
</evidence>
<proteinExistence type="predicted"/>
<dbReference type="Proteomes" id="UP000473089">
    <property type="component" value="Unassembled WGS sequence"/>
</dbReference>